<dbReference type="InterPro" id="IPR047655">
    <property type="entry name" value="Transpos_IS630-like"/>
</dbReference>
<name>A0A8J6B363_9EUKA</name>
<dbReference type="AlphaFoldDB" id="A0A8J6B363"/>
<dbReference type="Pfam" id="PF13358">
    <property type="entry name" value="DDE_3"/>
    <property type="match status" value="1"/>
</dbReference>
<reference evidence="2" key="1">
    <citation type="submission" date="2021-05" db="EMBL/GenBank/DDBJ databases">
        <title>A free-living protist that lacks canonical eukaryotic 1 DNA replication and segregation systems.</title>
        <authorList>
            <person name="Salas-Leiva D.E."/>
            <person name="Tromer E.C."/>
            <person name="Curtis B.A."/>
            <person name="Jerlstrom-Hultqvist J."/>
            <person name="Kolisko M."/>
            <person name="Yi Z."/>
            <person name="Salas-Leiva J.S."/>
            <person name="Gallot-Lavallee L."/>
            <person name="Kops G.J.P.L."/>
            <person name="Archibald J.M."/>
            <person name="Simpson A.G.B."/>
            <person name="Roger A.J."/>
        </authorList>
    </citation>
    <scope>NUCLEOTIDE SEQUENCE</scope>
    <source>
        <strain evidence="2">BICM</strain>
    </source>
</reference>
<gene>
    <name evidence="2" type="ORF">J8273_0834</name>
</gene>
<keyword evidence="3" id="KW-1185">Reference proteome</keyword>
<accession>A0A8J6B363</accession>
<dbReference type="EMBL" id="JAHDYR010000002">
    <property type="protein sequence ID" value="KAG9397350.1"/>
    <property type="molecule type" value="Genomic_DNA"/>
</dbReference>
<dbReference type="GO" id="GO:0004519">
    <property type="term" value="F:endonuclease activity"/>
    <property type="evidence" value="ECO:0007669"/>
    <property type="project" value="UniProtKB-KW"/>
</dbReference>
<evidence type="ECO:0000313" key="3">
    <source>
        <dbReference type="Proteomes" id="UP000717585"/>
    </source>
</evidence>
<evidence type="ECO:0000259" key="1">
    <source>
        <dbReference type="Pfam" id="PF13358"/>
    </source>
</evidence>
<dbReference type="InterPro" id="IPR036397">
    <property type="entry name" value="RNaseH_sf"/>
</dbReference>
<dbReference type="PANTHER" id="PTHR46564">
    <property type="entry name" value="TRANSPOSASE"/>
    <property type="match status" value="1"/>
</dbReference>
<dbReference type="Proteomes" id="UP000717585">
    <property type="component" value="Unassembled WGS sequence"/>
</dbReference>
<organism evidence="2 3">
    <name type="scientific">Carpediemonas membranifera</name>
    <dbReference type="NCBI Taxonomy" id="201153"/>
    <lineage>
        <taxon>Eukaryota</taxon>
        <taxon>Metamonada</taxon>
        <taxon>Carpediemonas-like organisms</taxon>
        <taxon>Carpediemonas</taxon>
    </lineage>
</organism>
<dbReference type="NCBIfam" id="NF033545">
    <property type="entry name" value="transpos_IS630"/>
    <property type="match status" value="1"/>
</dbReference>
<dbReference type="PANTHER" id="PTHR46564:SF1">
    <property type="entry name" value="TRANSPOSASE"/>
    <property type="match status" value="1"/>
</dbReference>
<proteinExistence type="predicted"/>
<keyword evidence="2" id="KW-0255">Endonuclease</keyword>
<comment type="caution">
    <text evidence="2">The sequence shown here is derived from an EMBL/GenBank/DDBJ whole genome shotgun (WGS) entry which is preliminary data.</text>
</comment>
<sequence>MKQLGMISRSTVTRWKRLYYTHQGTIKKRKREHKSTMKHDKLIIRAVARCEDEDRQFTAADLRGILAGWVEDPPSVSHLRRWLKKHRYNYKLCLKMWYESDPTRISEFWAEYATVIRPQHAFKDLVFLDETSFDPHQARTKGWMAAGDSVSRASGKVVGKRVSVYALLGVNGIIDRAITEGTYNADDFFTVLRRFLERIRGQHKVMVLDNARSHKTGRAELYEPLSKEYGVTFFFLPGYAPFLNPIETVFACVKREVIKNRGRNEDALPYITEAFDSVSELVNLPALFLKVGY</sequence>
<dbReference type="GO" id="GO:0003676">
    <property type="term" value="F:nucleic acid binding"/>
    <property type="evidence" value="ECO:0007669"/>
    <property type="project" value="InterPro"/>
</dbReference>
<dbReference type="InterPro" id="IPR038717">
    <property type="entry name" value="Tc1-like_DDE_dom"/>
</dbReference>
<evidence type="ECO:0000313" key="2">
    <source>
        <dbReference type="EMBL" id="KAG9397350.1"/>
    </source>
</evidence>
<protein>
    <submittedName>
        <fullName evidence="2">DDE superfamily endonuclease</fullName>
    </submittedName>
</protein>
<feature type="domain" description="Tc1-like transposase DDE" evidence="1">
    <location>
        <begin position="124"/>
        <end position="261"/>
    </location>
</feature>
<keyword evidence="2" id="KW-0378">Hydrolase</keyword>
<dbReference type="Gene3D" id="3.30.420.10">
    <property type="entry name" value="Ribonuclease H-like superfamily/Ribonuclease H"/>
    <property type="match status" value="1"/>
</dbReference>
<keyword evidence="2" id="KW-0540">Nuclease</keyword>
<dbReference type="OrthoDB" id="31072at2759"/>